<dbReference type="InterPro" id="IPR036770">
    <property type="entry name" value="Ankyrin_rpt-contain_sf"/>
</dbReference>
<dbReference type="InterPro" id="IPR027417">
    <property type="entry name" value="P-loop_NTPase"/>
</dbReference>
<dbReference type="InterPro" id="IPR002110">
    <property type="entry name" value="Ankyrin_rpt"/>
</dbReference>
<dbReference type="Gene3D" id="1.25.40.20">
    <property type="entry name" value="Ankyrin repeat-containing domain"/>
    <property type="match status" value="2"/>
</dbReference>
<feature type="transmembrane region" description="Helical" evidence="4">
    <location>
        <begin position="12"/>
        <end position="32"/>
    </location>
</feature>
<keyword evidence="4" id="KW-0472">Membrane</keyword>
<dbReference type="PROSITE" id="PS50297">
    <property type="entry name" value="ANK_REP_REGION"/>
    <property type="match status" value="3"/>
</dbReference>
<gene>
    <name evidence="6" type="ORF">Dda_8199</name>
</gene>
<dbReference type="SMART" id="SM00248">
    <property type="entry name" value="ANK"/>
    <property type="match status" value="6"/>
</dbReference>
<keyword evidence="2" id="KW-0040">ANK repeat</keyword>
<feature type="repeat" description="ANK" evidence="2">
    <location>
        <begin position="1236"/>
        <end position="1268"/>
    </location>
</feature>
<dbReference type="PANTHER" id="PTHR46082">
    <property type="entry name" value="ATP/GTP-BINDING PROTEIN-RELATED"/>
    <property type="match status" value="1"/>
</dbReference>
<dbReference type="PROSITE" id="PS50837">
    <property type="entry name" value="NACHT"/>
    <property type="match status" value="1"/>
</dbReference>
<evidence type="ECO:0000313" key="7">
    <source>
        <dbReference type="Proteomes" id="UP001221413"/>
    </source>
</evidence>
<keyword evidence="4" id="KW-0812">Transmembrane</keyword>
<evidence type="ECO:0000256" key="4">
    <source>
        <dbReference type="SAM" id="Phobius"/>
    </source>
</evidence>
<dbReference type="Pfam" id="PF12796">
    <property type="entry name" value="Ank_2"/>
    <property type="match status" value="2"/>
</dbReference>
<feature type="repeat" description="ANK" evidence="2">
    <location>
        <begin position="944"/>
        <end position="976"/>
    </location>
</feature>
<dbReference type="Proteomes" id="UP001221413">
    <property type="component" value="Unassembled WGS sequence"/>
</dbReference>
<dbReference type="InterPro" id="IPR035994">
    <property type="entry name" value="Nucleoside_phosphorylase_sf"/>
</dbReference>
<dbReference type="GO" id="GO:0003824">
    <property type="term" value="F:catalytic activity"/>
    <property type="evidence" value="ECO:0007669"/>
    <property type="project" value="InterPro"/>
</dbReference>
<accession>A0AAD6ITF1</accession>
<evidence type="ECO:0000313" key="6">
    <source>
        <dbReference type="EMBL" id="KAJ6257310.1"/>
    </source>
</evidence>
<dbReference type="Pfam" id="PF00023">
    <property type="entry name" value="Ank"/>
    <property type="match status" value="1"/>
</dbReference>
<keyword evidence="4" id="KW-1133">Transmembrane helix</keyword>
<reference evidence="6" key="1">
    <citation type="submission" date="2023-01" db="EMBL/GenBank/DDBJ databases">
        <title>The chitinases involved in constricting ring structure development in the nematode-trapping fungus Drechslerella dactyloides.</title>
        <authorList>
            <person name="Wang R."/>
            <person name="Zhang L."/>
            <person name="Tang P."/>
            <person name="Li S."/>
            <person name="Liang L."/>
        </authorList>
    </citation>
    <scope>NUCLEOTIDE SEQUENCE</scope>
    <source>
        <strain evidence="6">YMF1.00031</strain>
    </source>
</reference>
<keyword evidence="1" id="KW-0677">Repeat</keyword>
<dbReference type="Pfam" id="PF22939">
    <property type="entry name" value="WHD_GPIID"/>
    <property type="match status" value="1"/>
</dbReference>
<dbReference type="EMBL" id="JAQGDS010000011">
    <property type="protein sequence ID" value="KAJ6257310.1"/>
    <property type="molecule type" value="Genomic_DNA"/>
</dbReference>
<dbReference type="GO" id="GO:0009116">
    <property type="term" value="P:nucleoside metabolic process"/>
    <property type="evidence" value="ECO:0007669"/>
    <property type="project" value="InterPro"/>
</dbReference>
<dbReference type="Pfam" id="PF24883">
    <property type="entry name" value="NPHP3_N"/>
    <property type="match status" value="1"/>
</dbReference>
<evidence type="ECO:0000259" key="5">
    <source>
        <dbReference type="PROSITE" id="PS50837"/>
    </source>
</evidence>
<dbReference type="SUPFAM" id="SSF48403">
    <property type="entry name" value="Ankyrin repeat"/>
    <property type="match status" value="1"/>
</dbReference>
<protein>
    <submittedName>
        <fullName evidence="6">Vegetative incompatibility protein</fullName>
    </submittedName>
</protein>
<keyword evidence="7" id="KW-1185">Reference proteome</keyword>
<feature type="repeat" description="ANK" evidence="2">
    <location>
        <begin position="1269"/>
        <end position="1301"/>
    </location>
</feature>
<dbReference type="PROSITE" id="PS50088">
    <property type="entry name" value="ANK_REPEAT"/>
    <property type="match status" value="3"/>
</dbReference>
<name>A0AAD6ITF1_DREDA</name>
<organism evidence="6 7">
    <name type="scientific">Drechslerella dactyloides</name>
    <name type="common">Nematode-trapping fungus</name>
    <name type="synonym">Arthrobotrys dactyloides</name>
    <dbReference type="NCBI Taxonomy" id="74499"/>
    <lineage>
        <taxon>Eukaryota</taxon>
        <taxon>Fungi</taxon>
        <taxon>Dikarya</taxon>
        <taxon>Ascomycota</taxon>
        <taxon>Pezizomycotina</taxon>
        <taxon>Orbiliomycetes</taxon>
        <taxon>Orbiliales</taxon>
        <taxon>Orbiliaceae</taxon>
        <taxon>Drechslerella</taxon>
    </lineage>
</organism>
<evidence type="ECO:0000256" key="3">
    <source>
        <dbReference type="SAM" id="MobiDB-lite"/>
    </source>
</evidence>
<feature type="region of interest" description="Disordered" evidence="3">
    <location>
        <begin position="325"/>
        <end position="353"/>
    </location>
</feature>
<dbReference type="Gene3D" id="3.40.50.1580">
    <property type="entry name" value="Nucleoside phosphorylase domain"/>
    <property type="match status" value="1"/>
</dbReference>
<evidence type="ECO:0000256" key="2">
    <source>
        <dbReference type="PROSITE-ProRule" id="PRU00023"/>
    </source>
</evidence>
<comment type="caution">
    <text evidence="6">The sequence shown here is derived from an EMBL/GenBank/DDBJ whole genome shotgun (WGS) entry which is preliminary data.</text>
</comment>
<dbReference type="PANTHER" id="PTHR46082:SF11">
    <property type="entry name" value="AAA+ ATPASE DOMAIN-CONTAINING PROTEIN-RELATED"/>
    <property type="match status" value="1"/>
</dbReference>
<sequence>MSSMERQFERGDYTIGWICALYVELTAAVAVLDKQHSNVHLPQDESDTNIYQYGQVGCNNIVLACLPSGVYGVTSAAVVATNMRRSFPSVTMALMVGIAGGAPVPSLRDIRLGDVVVSEPAEGIGGVLQYNFGKTVQEGRFIHTGVLNKPPGILLKAVSTLKAKLLLCQHLPEPTYDTITDLLDRGVVPKEFARPPIESDILFQSSYDHPSEHATCDQCDGIFAIQRPPRAHYQSQPFVHYGLIASGNQVMKHGITRDRLIQGNTKVLCFEMEAAGLMDELPSLVIRGICDYSDSHKNKIWQPYAALAAAVVAKEILLQLPSRKNNKRRRSQLSPEPIKELENDRARKRRSREAEMLKRLDKSPYRDRKDRNPDRVPGTCEWFTSHTLFQDWQRSATSRLLWVSADPGCGKSVLAKYLVDSVLPSTETRTICYFFFKDDFEDQRSITDALCCMLRQIFIQNRVLISDTILYRFESAGEVCISSFSELWDILLEAASSKDAGDIICLLDAVDECEESGRNQLIQALRKLYSTKSDANLKFLVTSRPYDDIRGAFQPLDIPDLRIIHLSGESEAELSKISNEIDIFIDARVQNIGARRELTLDEQDLLLQRLKAVPNRTYIWVYLTLNLIEADIDIDKMGIVEATSQLPETVDRAYEKLLSKTRNVEKSRKLLQIVIAAVKPFTLGEMNIALAIQKGHRSFSDLNLKPEERFRKIIRELCGLFITIIDSKIYLLHQTAREFLVRNSQDGEQPGDCQGNFQWKHAFPVQDCHKVLANICIQYLSLTDFTGEAYNIWNSAASSIAEFYEYAAYNWIDHLRESHATLDLAATNVIMSLCAPNSKLSQINWSSWRGKHPMSFSDVLPLDASTLITASYFGLDPVIKFLFEAGHIELNCKDSEFGRSAVSWAAFNGLSSTVKLLIEGSAIGGNHHQLPATEGIDLDSMDKTGRTPLVHAVWNDDESVIRLLVKAEARTDIADELGGTPLSYAILRRRENITRLLPNDEALAGSRDNIITALLFSAIDQGYDPHGDFIPDVLTICESSGFNPNIPVIHGQRLLSRSLDLYVETGDDILFCYMLGSFGENIESEFIYSYSIMSTIKSSSKFGSARREDDLLVVETTPLLRAAESGNQGFVSALLERASRSTGWIPWTRPRTSQIWSHYEPETYLSTPIPREPFGISEDVAESFIDALCGYKYRDVDYEPISAISLAARYRLDATLEILIKMSTNRDLASNDRDEYGWTPLIWAAWKGFESTAKLLLDKGADLETKDLAGRTALIWAASNGQRATVMLLISRGADIAAADIKGWTSLTCAIENKDDAMIKILTDNGAPSPV</sequence>
<dbReference type="InterPro" id="IPR053137">
    <property type="entry name" value="NLR-like"/>
</dbReference>
<dbReference type="Gene3D" id="3.40.50.300">
    <property type="entry name" value="P-loop containing nucleotide triphosphate hydrolases"/>
    <property type="match status" value="1"/>
</dbReference>
<evidence type="ECO:0000256" key="1">
    <source>
        <dbReference type="ARBA" id="ARBA00022737"/>
    </source>
</evidence>
<dbReference type="InterPro" id="IPR007111">
    <property type="entry name" value="NACHT_NTPase"/>
</dbReference>
<dbReference type="InterPro" id="IPR054471">
    <property type="entry name" value="GPIID_WHD"/>
</dbReference>
<dbReference type="SUPFAM" id="SSF53167">
    <property type="entry name" value="Purine and uridine phosphorylases"/>
    <property type="match status" value="1"/>
</dbReference>
<feature type="domain" description="NACHT" evidence="5">
    <location>
        <begin position="399"/>
        <end position="545"/>
    </location>
</feature>
<proteinExistence type="predicted"/>
<dbReference type="SUPFAM" id="SSF52540">
    <property type="entry name" value="P-loop containing nucleoside triphosphate hydrolases"/>
    <property type="match status" value="1"/>
</dbReference>
<dbReference type="InterPro" id="IPR056884">
    <property type="entry name" value="NPHP3-like_N"/>
</dbReference>